<organism evidence="1 2">
    <name type="scientific">Promicromonospora umidemergens</name>
    <dbReference type="NCBI Taxonomy" id="629679"/>
    <lineage>
        <taxon>Bacteria</taxon>
        <taxon>Bacillati</taxon>
        <taxon>Actinomycetota</taxon>
        <taxon>Actinomycetes</taxon>
        <taxon>Micrococcales</taxon>
        <taxon>Promicromonosporaceae</taxon>
        <taxon>Promicromonospora</taxon>
    </lineage>
</organism>
<gene>
    <name evidence="1" type="ORF">GCM10023198_50570</name>
</gene>
<comment type="caution">
    <text evidence="1">The sequence shown here is derived from an EMBL/GenBank/DDBJ whole genome shotgun (WGS) entry which is preliminary data.</text>
</comment>
<dbReference type="Proteomes" id="UP001500843">
    <property type="component" value="Unassembled WGS sequence"/>
</dbReference>
<dbReference type="RefSeq" id="WP_253869255.1">
    <property type="nucleotide sequence ID" value="NZ_BAABHM010000035.1"/>
</dbReference>
<evidence type="ECO:0000313" key="2">
    <source>
        <dbReference type="Proteomes" id="UP001500843"/>
    </source>
</evidence>
<name>A0ABP8Y4H7_9MICO</name>
<keyword evidence="2" id="KW-1185">Reference proteome</keyword>
<accession>A0ABP8Y4H7</accession>
<protein>
    <recommendedName>
        <fullName evidence="3">Excreted virulence factor EspC (Type VII ESX diderm)</fullName>
    </recommendedName>
</protein>
<proteinExistence type="predicted"/>
<dbReference type="EMBL" id="BAABHM010000035">
    <property type="protein sequence ID" value="GAA4720536.1"/>
    <property type="molecule type" value="Genomic_DNA"/>
</dbReference>
<evidence type="ECO:0008006" key="3">
    <source>
        <dbReference type="Google" id="ProtNLM"/>
    </source>
</evidence>
<sequence length="96" mass="10479">MGDRLLVDLNLLTETGSQLTSIVNEFEGADAYAESVADAVGDDGLANAVRDFSTKWKNRREDMREAIENLAELTSAVGEQFRDLDTELGKNLEGDA</sequence>
<reference evidence="2" key="1">
    <citation type="journal article" date="2019" name="Int. J. Syst. Evol. Microbiol.">
        <title>The Global Catalogue of Microorganisms (GCM) 10K type strain sequencing project: providing services to taxonomists for standard genome sequencing and annotation.</title>
        <authorList>
            <consortium name="The Broad Institute Genomics Platform"/>
            <consortium name="The Broad Institute Genome Sequencing Center for Infectious Disease"/>
            <person name="Wu L."/>
            <person name="Ma J."/>
        </authorList>
    </citation>
    <scope>NUCLEOTIDE SEQUENCE [LARGE SCALE GENOMIC DNA]</scope>
    <source>
        <strain evidence="2">JCM 17975</strain>
    </source>
</reference>
<evidence type="ECO:0000313" key="1">
    <source>
        <dbReference type="EMBL" id="GAA4720536.1"/>
    </source>
</evidence>